<dbReference type="Proteomes" id="UP000001416">
    <property type="component" value="Chromosome"/>
</dbReference>
<dbReference type="GeneID" id="87105480"/>
<keyword evidence="6 7" id="KW-0560">Oxidoreductase</keyword>
<name>Q82SH8_NITEU</name>
<protein>
    <submittedName>
        <fullName evidence="11">Acyl-CoA dehydrogenase</fullName>
        <ecNumber evidence="11">1.3.99.3</ecNumber>
    </submittedName>
</protein>
<dbReference type="PANTHER" id="PTHR48083">
    <property type="entry name" value="MEDIUM-CHAIN SPECIFIC ACYL-COA DEHYDROGENASE, MITOCHONDRIAL-RELATED"/>
    <property type="match status" value="1"/>
</dbReference>
<dbReference type="HOGENOM" id="CLU_018204_1_0_4"/>
<dbReference type="GO" id="GO:0003995">
    <property type="term" value="F:acyl-CoA dehydrogenase activity"/>
    <property type="evidence" value="ECO:0007669"/>
    <property type="project" value="TreeGrafter"/>
</dbReference>
<keyword evidence="12" id="KW-1185">Reference proteome</keyword>
<feature type="domain" description="Acyl-CoA dehydrogenase/oxidase C-terminal" evidence="8">
    <location>
        <begin position="238"/>
        <end position="386"/>
    </location>
</feature>
<dbReference type="AlphaFoldDB" id="Q82SH8"/>
<dbReference type="RefSeq" id="WP_011112828.1">
    <property type="nucleotide sequence ID" value="NC_004757.1"/>
</dbReference>
<evidence type="ECO:0000313" key="12">
    <source>
        <dbReference type="Proteomes" id="UP000001416"/>
    </source>
</evidence>
<sequence length="399" mass="43684">MLPAFSSGHRETARVLAQKVREFVDEIIIPNEPQLSRPGAQALQLQSDLALEARQAGLYGLFYPLSHGGKIASLEDYLLVAEQEGRTEFSQAIFASHTALDAHMLSRFGNAIIRQQFLQPMANGEALPCYGMTEPGQSGSIPGLITTTAHLSNGRWHVNGRKWFISNADRATFMTVLARTAGKETALDHALSMIIVPADTPGFRVERQLMMMGHACGQGEVSLADVQVPEHYLIGVCGGGLELMNKRLGLGRLLRAMNWIGLARRCMDLMGGRVHSTRGKLGLLVEKQLVRQHFFNTYQAIAGARELVRIAARGVDAQCPDEIAINVAKMAASRALCIASDSAMQLYGAEGLSDLTPLYGIHRIARTSRILDGNDESLISSVGRRLISHYEHHTVYPFD</sequence>
<comment type="similarity">
    <text evidence="2 7">Belongs to the acyl-CoA dehydrogenase family.</text>
</comment>
<evidence type="ECO:0000259" key="8">
    <source>
        <dbReference type="Pfam" id="PF00441"/>
    </source>
</evidence>
<reference evidence="11 12" key="1">
    <citation type="journal article" date="2003" name="J. Bacteriol.">
        <title>Complete genome sequence of the ammonia-oxidizing bacterium and obligate chemolithoautotroph Nitrosomonas europaea.</title>
        <authorList>
            <person name="Chain P."/>
            <person name="Lamerdin J."/>
            <person name="Larimer F."/>
            <person name="Regala W."/>
            <person name="Land M."/>
            <person name="Hauser L."/>
            <person name="Hooper A."/>
            <person name="Klotz M."/>
            <person name="Norton J."/>
            <person name="Sayavedra-Soto L."/>
            <person name="Arciero D."/>
            <person name="Hommes N."/>
            <person name="Whittaker M."/>
            <person name="Arp D."/>
        </authorList>
    </citation>
    <scope>NUCLEOTIDE SEQUENCE [LARGE SCALE GENOMIC DNA]</scope>
    <source>
        <strain evidence="12">ATCC 19718 / CIP 103999 / KCTC 2705 / NBRC 14298</strain>
    </source>
</reference>
<dbReference type="Gene3D" id="1.20.140.10">
    <property type="entry name" value="Butyryl-CoA Dehydrogenase, subunit A, domain 3"/>
    <property type="match status" value="1"/>
</dbReference>
<dbReference type="Gene3D" id="2.40.110.10">
    <property type="entry name" value="Butyryl-CoA Dehydrogenase, subunit A, domain 2"/>
    <property type="match status" value="1"/>
</dbReference>
<dbReference type="GO" id="GO:0033539">
    <property type="term" value="P:fatty acid beta-oxidation using acyl-CoA dehydrogenase"/>
    <property type="evidence" value="ECO:0007669"/>
    <property type="project" value="TreeGrafter"/>
</dbReference>
<dbReference type="InterPro" id="IPR013786">
    <property type="entry name" value="AcylCoA_DH/ox_N"/>
</dbReference>
<feature type="domain" description="Acyl-CoA oxidase/dehydrogenase middle" evidence="9">
    <location>
        <begin position="129"/>
        <end position="226"/>
    </location>
</feature>
<dbReference type="Pfam" id="PF02770">
    <property type="entry name" value="Acyl-CoA_dh_M"/>
    <property type="match status" value="1"/>
</dbReference>
<dbReference type="eggNOG" id="COG1960">
    <property type="taxonomic scope" value="Bacteria"/>
</dbReference>
<evidence type="ECO:0000256" key="2">
    <source>
        <dbReference type="ARBA" id="ARBA00009347"/>
    </source>
</evidence>
<evidence type="ECO:0000259" key="9">
    <source>
        <dbReference type="Pfam" id="PF02770"/>
    </source>
</evidence>
<dbReference type="PhylomeDB" id="Q82SH8"/>
<evidence type="ECO:0000256" key="3">
    <source>
        <dbReference type="ARBA" id="ARBA00011738"/>
    </source>
</evidence>
<dbReference type="OrthoDB" id="9769473at2"/>
<evidence type="ECO:0000313" key="11">
    <source>
        <dbReference type="EMBL" id="CAD86260.1"/>
    </source>
</evidence>
<organism evidence="11 12">
    <name type="scientific">Nitrosomonas europaea (strain ATCC 19718 / CIP 103999 / KCTC 2705 / NBRC 14298)</name>
    <dbReference type="NCBI Taxonomy" id="228410"/>
    <lineage>
        <taxon>Bacteria</taxon>
        <taxon>Pseudomonadati</taxon>
        <taxon>Pseudomonadota</taxon>
        <taxon>Betaproteobacteria</taxon>
        <taxon>Nitrosomonadales</taxon>
        <taxon>Nitrosomonadaceae</taxon>
        <taxon>Nitrosomonas</taxon>
    </lineage>
</organism>
<dbReference type="InterPro" id="IPR037069">
    <property type="entry name" value="AcylCoA_DH/ox_N_sf"/>
</dbReference>
<accession>Q82SH8</accession>
<dbReference type="InterPro" id="IPR009100">
    <property type="entry name" value="AcylCoA_DH/oxidase_NM_dom_sf"/>
</dbReference>
<dbReference type="KEGG" id="neu:NE2348"/>
<proteinExistence type="inferred from homology"/>
<dbReference type="InterPro" id="IPR006091">
    <property type="entry name" value="Acyl-CoA_Oxase/DH_mid-dom"/>
</dbReference>
<dbReference type="Gene3D" id="1.10.540.10">
    <property type="entry name" value="Acyl-CoA dehydrogenase/oxidase, N-terminal domain"/>
    <property type="match status" value="1"/>
</dbReference>
<evidence type="ECO:0000256" key="5">
    <source>
        <dbReference type="ARBA" id="ARBA00022827"/>
    </source>
</evidence>
<dbReference type="CDD" id="cd00567">
    <property type="entry name" value="ACAD"/>
    <property type="match status" value="1"/>
</dbReference>
<dbReference type="InterPro" id="IPR046373">
    <property type="entry name" value="Acyl-CoA_Oxase/DH_mid-dom_sf"/>
</dbReference>
<evidence type="ECO:0000256" key="6">
    <source>
        <dbReference type="ARBA" id="ARBA00023002"/>
    </source>
</evidence>
<comment type="subunit">
    <text evidence="3">Homodimer.</text>
</comment>
<dbReference type="GO" id="GO:0050660">
    <property type="term" value="F:flavin adenine dinucleotide binding"/>
    <property type="evidence" value="ECO:0007669"/>
    <property type="project" value="InterPro"/>
</dbReference>
<dbReference type="InterPro" id="IPR036250">
    <property type="entry name" value="AcylCo_DH-like_C"/>
</dbReference>
<evidence type="ECO:0000256" key="1">
    <source>
        <dbReference type="ARBA" id="ARBA00001974"/>
    </source>
</evidence>
<dbReference type="SUPFAM" id="SSF47203">
    <property type="entry name" value="Acyl-CoA dehydrogenase C-terminal domain-like"/>
    <property type="match status" value="1"/>
</dbReference>
<evidence type="ECO:0000256" key="4">
    <source>
        <dbReference type="ARBA" id="ARBA00022630"/>
    </source>
</evidence>
<feature type="domain" description="Acyl-CoA dehydrogenase/oxidase N-terminal" evidence="10">
    <location>
        <begin position="11"/>
        <end position="125"/>
    </location>
</feature>
<keyword evidence="5 7" id="KW-0274">FAD</keyword>
<dbReference type="EMBL" id="AL954747">
    <property type="protein sequence ID" value="CAD86260.1"/>
    <property type="molecule type" value="Genomic_DNA"/>
</dbReference>
<keyword evidence="4 7" id="KW-0285">Flavoprotein</keyword>
<evidence type="ECO:0000259" key="10">
    <source>
        <dbReference type="Pfam" id="PF02771"/>
    </source>
</evidence>
<dbReference type="STRING" id="228410.NE2348"/>
<comment type="cofactor">
    <cofactor evidence="1 7">
        <name>FAD</name>
        <dbReference type="ChEBI" id="CHEBI:57692"/>
    </cofactor>
</comment>
<dbReference type="InterPro" id="IPR009075">
    <property type="entry name" value="AcylCo_DH/oxidase_C"/>
</dbReference>
<dbReference type="SUPFAM" id="SSF56645">
    <property type="entry name" value="Acyl-CoA dehydrogenase NM domain-like"/>
    <property type="match status" value="1"/>
</dbReference>
<dbReference type="PANTHER" id="PTHR48083:SF13">
    <property type="entry name" value="ACYL-COA DEHYDROGENASE FAMILY MEMBER 11"/>
    <property type="match status" value="1"/>
</dbReference>
<dbReference type="Pfam" id="PF02771">
    <property type="entry name" value="Acyl-CoA_dh_N"/>
    <property type="match status" value="1"/>
</dbReference>
<dbReference type="InterPro" id="IPR050741">
    <property type="entry name" value="Acyl-CoA_dehydrogenase"/>
</dbReference>
<dbReference type="GO" id="GO:0005737">
    <property type="term" value="C:cytoplasm"/>
    <property type="evidence" value="ECO:0007669"/>
    <property type="project" value="TreeGrafter"/>
</dbReference>
<dbReference type="Pfam" id="PF00441">
    <property type="entry name" value="Acyl-CoA_dh_1"/>
    <property type="match status" value="1"/>
</dbReference>
<dbReference type="EC" id="1.3.99.3" evidence="11"/>
<evidence type="ECO:0000256" key="7">
    <source>
        <dbReference type="RuleBase" id="RU362125"/>
    </source>
</evidence>
<gene>
    <name evidence="11" type="primary">fadE1</name>
    <name evidence="11" type="ordered locus">NE2348</name>
</gene>